<gene>
    <name evidence="1" type="ORF">SERLADRAFT_394116</name>
</gene>
<evidence type="ECO:0000313" key="1">
    <source>
        <dbReference type="EMBL" id="EGO23105.1"/>
    </source>
</evidence>
<dbReference type="RefSeq" id="XP_007320345.1">
    <property type="nucleotide sequence ID" value="XM_007320283.1"/>
</dbReference>
<proteinExistence type="predicted"/>
<name>F8P1S7_SERL9</name>
<dbReference type="EMBL" id="GL945436">
    <property type="protein sequence ID" value="EGO23105.1"/>
    <property type="molecule type" value="Genomic_DNA"/>
</dbReference>
<protein>
    <submittedName>
        <fullName evidence="1">Uncharacterized protein</fullName>
    </submittedName>
</protein>
<accession>F8P1S7</accession>
<feature type="non-terminal residue" evidence="1">
    <location>
        <position position="60"/>
    </location>
</feature>
<dbReference type="AlphaFoldDB" id="F8P1S7"/>
<organism>
    <name type="scientific">Serpula lacrymans var. lacrymans (strain S7.9)</name>
    <name type="common">Dry rot fungus</name>
    <dbReference type="NCBI Taxonomy" id="578457"/>
    <lineage>
        <taxon>Eukaryota</taxon>
        <taxon>Fungi</taxon>
        <taxon>Dikarya</taxon>
        <taxon>Basidiomycota</taxon>
        <taxon>Agaricomycotina</taxon>
        <taxon>Agaricomycetes</taxon>
        <taxon>Agaricomycetidae</taxon>
        <taxon>Boletales</taxon>
        <taxon>Coniophorineae</taxon>
        <taxon>Serpulaceae</taxon>
        <taxon>Serpula</taxon>
    </lineage>
</organism>
<dbReference type="HOGENOM" id="CLU_2948358_0_0_1"/>
<dbReference type="Proteomes" id="UP000008064">
    <property type="component" value="Unassembled WGS sequence"/>
</dbReference>
<sequence>MSSPAYVTTLSPFVTNAQRHCVPVPGAHVEGLSTKKSTKESHLYLREDNQVHTHLCAVQV</sequence>
<reference evidence="1" key="1">
    <citation type="submission" date="2011-04" db="EMBL/GenBank/DDBJ databases">
        <title>Evolution of plant cell wall degrading machinery underlies the functional diversity of forest fungi.</title>
        <authorList>
            <consortium name="US DOE Joint Genome Institute (JGI-PGF)"/>
            <person name="Eastwood D.C."/>
            <person name="Floudas D."/>
            <person name="Binder M."/>
            <person name="Majcherczyk A."/>
            <person name="Schneider P."/>
            <person name="Aerts A."/>
            <person name="Asiegbu F.O."/>
            <person name="Baker S.E."/>
            <person name="Barry K."/>
            <person name="Bendiksby M."/>
            <person name="Blumentritt M."/>
            <person name="Coutinho P.M."/>
            <person name="Cullen D."/>
            <person name="Cullen D."/>
            <person name="Gathman A."/>
            <person name="Goodell B."/>
            <person name="Henrissat B."/>
            <person name="Ihrmark K."/>
            <person name="Kauserud H."/>
            <person name="Kohler A."/>
            <person name="LaButti K."/>
            <person name="Lapidus A."/>
            <person name="Lavin J.L."/>
            <person name="Lee Y.-H."/>
            <person name="Lindquist E."/>
            <person name="Lilly W."/>
            <person name="Lucas S."/>
            <person name="Morin E."/>
            <person name="Murat C."/>
            <person name="Oguiza J.A."/>
            <person name="Park J."/>
            <person name="Pisabarro A.G."/>
            <person name="Riley R."/>
            <person name="Rosling A."/>
            <person name="Salamov A."/>
            <person name="Schmidt O."/>
            <person name="Schmutz J."/>
            <person name="Skrede I."/>
            <person name="Stenlid J."/>
            <person name="Wiebenga A."/>
            <person name="Xie X."/>
            <person name="Kues U."/>
            <person name="Hibbett D.S."/>
            <person name="Hoffmeister D."/>
            <person name="Hogberg N."/>
            <person name="Martin F."/>
            <person name="Grigoriev I.V."/>
            <person name="Watkinson S.C."/>
        </authorList>
    </citation>
    <scope>NUCLEOTIDE SEQUENCE</scope>
    <source>
        <strain evidence="1">S7.9</strain>
    </source>
</reference>
<dbReference type="GeneID" id="18811657"/>
<dbReference type="KEGG" id="sla:SERLADRAFT_394116"/>